<dbReference type="KEGG" id="ehn:H9Q80_13205"/>
<evidence type="ECO:0000256" key="11">
    <source>
        <dbReference type="PROSITE-ProRule" id="PRU00560"/>
    </source>
</evidence>
<evidence type="ECO:0000256" key="9">
    <source>
        <dbReference type="ARBA" id="ARBA00034808"/>
    </source>
</evidence>
<keyword evidence="14" id="KW-1185">Reference proteome</keyword>
<keyword evidence="5 11" id="KW-0067">ATP-binding</keyword>
<dbReference type="PANTHER" id="PTHR11070:SF2">
    <property type="entry name" value="ATP-DEPENDENT DNA HELICASE SRS2"/>
    <property type="match status" value="1"/>
</dbReference>
<dbReference type="EC" id="5.6.2.4" evidence="9"/>
<dbReference type="GO" id="GO:0000725">
    <property type="term" value="P:recombinational repair"/>
    <property type="evidence" value="ECO:0007669"/>
    <property type="project" value="TreeGrafter"/>
</dbReference>
<comment type="catalytic activity">
    <reaction evidence="8">
        <text>Couples ATP hydrolysis with the unwinding of duplex DNA by translocating in the 3'-5' direction.</text>
        <dbReference type="EC" id="5.6.2.4"/>
    </reaction>
</comment>
<dbReference type="InterPro" id="IPR000212">
    <property type="entry name" value="DNA_helicase_UvrD/REP"/>
</dbReference>
<keyword evidence="2 11" id="KW-0547">Nucleotide-binding</keyword>
<dbReference type="GO" id="GO:0043138">
    <property type="term" value="F:3'-5' DNA helicase activity"/>
    <property type="evidence" value="ECO:0007669"/>
    <property type="project" value="UniProtKB-EC"/>
</dbReference>
<dbReference type="Gene3D" id="1.10.486.10">
    <property type="entry name" value="PCRA, domain 4"/>
    <property type="match status" value="1"/>
</dbReference>
<keyword evidence="4 11" id="KW-0347">Helicase</keyword>
<evidence type="ECO:0000256" key="1">
    <source>
        <dbReference type="ARBA" id="ARBA00009922"/>
    </source>
</evidence>
<evidence type="ECO:0000256" key="8">
    <source>
        <dbReference type="ARBA" id="ARBA00034617"/>
    </source>
</evidence>
<dbReference type="Gene3D" id="1.10.10.160">
    <property type="match status" value="1"/>
</dbReference>
<feature type="domain" description="UvrD-like helicase ATP-binding" evidence="12">
    <location>
        <begin position="11"/>
        <end position="285"/>
    </location>
</feature>
<proteinExistence type="inferred from homology"/>
<evidence type="ECO:0000256" key="10">
    <source>
        <dbReference type="ARBA" id="ARBA00048988"/>
    </source>
</evidence>
<dbReference type="SUPFAM" id="SSF52540">
    <property type="entry name" value="P-loop containing nucleoside triphosphate hydrolases"/>
    <property type="match status" value="1"/>
</dbReference>
<evidence type="ECO:0000313" key="14">
    <source>
        <dbReference type="Proteomes" id="UP000515856"/>
    </source>
</evidence>
<dbReference type="Pfam" id="PF00580">
    <property type="entry name" value="UvrD-helicase"/>
    <property type="match status" value="1"/>
</dbReference>
<feature type="binding site" evidence="11">
    <location>
        <begin position="32"/>
        <end position="39"/>
    </location>
    <ligand>
        <name>ATP</name>
        <dbReference type="ChEBI" id="CHEBI:30616"/>
    </ligand>
</feature>
<sequence length="669" mass="77261">MEIEEFFESYNVQLEDVKKQLLRQHSHVLVQGSAGSGKTTLLKARSAYLIECEQMEADQIWNIARDGKSAKQLTREFRHFYDGVAMPHFIDLHALAYKIIKMDHEAKGISVWPAYRNVKNFVKKICKDMFALSLTNDKLDEVLYQIAHCKNMLMSESQIDKVQMEGMNFPAIYKMYEKNRKTKQFYDMDDVLVEALCILRSDQDVLEGCHQAISCLQVDDAQEISFAGHMLLRSVCGDHAQLFALADKSASCKKVSCAFPEALDTLDTAYPGLQNYTLETNYRNAKMIQEIMNKFSHETRVCASEEDGEVKFKGFSNLDRVYSYAYETVSADMMQEHVFLYRNEEMALPLIDMFMEKEVAFYCSKSLKNLLKDTLIADMVGFIRLLSNAHDLDAFIQVQDHFHLDIPQRVFPEVAQCMQLQDMDIYQALMDSSLRAVSKKKLAGRMEKIRLAAMKDTLGMISFVLKEFNYRNYLDKHQANEKHPALLALYTMAERYPEPKDFVMHMQRIADFNSMDLANVKICSIEESMGQEYDNVYVLDCMNSLFPKTGVYDEYERSLFYIAMSRALKHLEFFTFKKASLVKMELSGFLFEIYQQPEENQPVRDTSMDSQPKKVRLSDLKRGKKIVHATLGLGRIMKISDGMMHVQFANELKTLNAKLCIQNDLIDLP</sequence>
<dbReference type="Pfam" id="PF13361">
    <property type="entry name" value="UvrD_C"/>
    <property type="match status" value="1"/>
</dbReference>
<dbReference type="InterPro" id="IPR014016">
    <property type="entry name" value="UvrD-like_ATP-bd"/>
</dbReference>
<reference evidence="13 14" key="1">
    <citation type="submission" date="2020-08" db="EMBL/GenBank/DDBJ databases">
        <authorList>
            <person name="Liu C."/>
            <person name="Sun Q."/>
        </authorList>
    </citation>
    <scope>NUCLEOTIDE SEQUENCE [LARGE SCALE GENOMIC DNA]</scope>
    <source>
        <strain evidence="13 14">NSJ-61</strain>
    </source>
</reference>
<evidence type="ECO:0000256" key="4">
    <source>
        <dbReference type="ARBA" id="ARBA00022806"/>
    </source>
</evidence>
<evidence type="ECO:0000256" key="7">
    <source>
        <dbReference type="ARBA" id="ARBA00023235"/>
    </source>
</evidence>
<comment type="similarity">
    <text evidence="1">Belongs to the helicase family. UvrD subfamily.</text>
</comment>
<dbReference type="GO" id="GO:0005524">
    <property type="term" value="F:ATP binding"/>
    <property type="evidence" value="ECO:0007669"/>
    <property type="project" value="UniProtKB-UniRule"/>
</dbReference>
<dbReference type="Gene3D" id="3.40.50.300">
    <property type="entry name" value="P-loop containing nucleotide triphosphate hydrolases"/>
    <property type="match status" value="2"/>
</dbReference>
<evidence type="ECO:0000259" key="12">
    <source>
        <dbReference type="PROSITE" id="PS51198"/>
    </source>
</evidence>
<comment type="catalytic activity">
    <reaction evidence="10">
        <text>ATP + H2O = ADP + phosphate + H(+)</text>
        <dbReference type="Rhea" id="RHEA:13065"/>
        <dbReference type="ChEBI" id="CHEBI:15377"/>
        <dbReference type="ChEBI" id="CHEBI:15378"/>
        <dbReference type="ChEBI" id="CHEBI:30616"/>
        <dbReference type="ChEBI" id="CHEBI:43474"/>
        <dbReference type="ChEBI" id="CHEBI:456216"/>
        <dbReference type="EC" id="5.6.2.4"/>
    </reaction>
</comment>
<dbReference type="InterPro" id="IPR014017">
    <property type="entry name" value="DNA_helicase_UvrD-like_C"/>
</dbReference>
<evidence type="ECO:0000256" key="3">
    <source>
        <dbReference type="ARBA" id="ARBA00022801"/>
    </source>
</evidence>
<evidence type="ECO:0000256" key="2">
    <source>
        <dbReference type="ARBA" id="ARBA00022741"/>
    </source>
</evidence>
<dbReference type="EMBL" id="CP060636">
    <property type="protein sequence ID" value="QNM11215.1"/>
    <property type="molecule type" value="Genomic_DNA"/>
</dbReference>
<dbReference type="InterPro" id="IPR013986">
    <property type="entry name" value="DExx_box_DNA_helicase_dom_sf"/>
</dbReference>
<dbReference type="GO" id="GO:0003677">
    <property type="term" value="F:DNA binding"/>
    <property type="evidence" value="ECO:0007669"/>
    <property type="project" value="UniProtKB-KW"/>
</dbReference>
<dbReference type="RefSeq" id="WP_187426196.1">
    <property type="nucleotide sequence ID" value="NZ_CP060636.1"/>
</dbReference>
<evidence type="ECO:0000256" key="6">
    <source>
        <dbReference type="ARBA" id="ARBA00023125"/>
    </source>
</evidence>
<keyword evidence="6" id="KW-0238">DNA-binding</keyword>
<accession>A0A7G9GK83</accession>
<organism evidence="13 14">
    <name type="scientific">[Eubacterium] hominis</name>
    <dbReference type="NCBI Taxonomy" id="2764325"/>
    <lineage>
        <taxon>Bacteria</taxon>
        <taxon>Bacillati</taxon>
        <taxon>Bacillota</taxon>
        <taxon>Erysipelotrichia</taxon>
        <taxon>Erysipelotrichales</taxon>
        <taxon>Erysipelotrichaceae</taxon>
        <taxon>Amedibacillus</taxon>
    </lineage>
</organism>
<dbReference type="Proteomes" id="UP000515856">
    <property type="component" value="Chromosome"/>
</dbReference>
<protein>
    <recommendedName>
        <fullName evidence="9">DNA 3'-5' helicase</fullName>
        <ecNumber evidence="9">5.6.2.4</ecNumber>
    </recommendedName>
</protein>
<keyword evidence="3 11" id="KW-0378">Hydrolase</keyword>
<name>A0A7G9GK83_9FIRM</name>
<dbReference type="InterPro" id="IPR027417">
    <property type="entry name" value="P-loop_NTPase"/>
</dbReference>
<evidence type="ECO:0000256" key="5">
    <source>
        <dbReference type="ARBA" id="ARBA00022840"/>
    </source>
</evidence>
<evidence type="ECO:0000313" key="13">
    <source>
        <dbReference type="EMBL" id="QNM11215.1"/>
    </source>
</evidence>
<gene>
    <name evidence="13" type="ORF">H9Q80_13205</name>
</gene>
<dbReference type="PROSITE" id="PS51198">
    <property type="entry name" value="UVRD_HELICASE_ATP_BIND"/>
    <property type="match status" value="1"/>
</dbReference>
<dbReference type="AlphaFoldDB" id="A0A7G9GK83"/>
<dbReference type="PANTHER" id="PTHR11070">
    <property type="entry name" value="UVRD / RECB / PCRA DNA HELICASE FAMILY MEMBER"/>
    <property type="match status" value="1"/>
</dbReference>
<dbReference type="GO" id="GO:0016787">
    <property type="term" value="F:hydrolase activity"/>
    <property type="evidence" value="ECO:0007669"/>
    <property type="project" value="UniProtKB-UniRule"/>
</dbReference>
<keyword evidence="7" id="KW-0413">Isomerase</keyword>